<dbReference type="SUPFAM" id="SSF52540">
    <property type="entry name" value="P-loop containing nucleoside triphosphate hydrolases"/>
    <property type="match status" value="1"/>
</dbReference>
<dbReference type="GO" id="GO:1990060">
    <property type="term" value="C:maltose transport complex"/>
    <property type="evidence" value="ECO:0007669"/>
    <property type="project" value="TreeGrafter"/>
</dbReference>
<evidence type="ECO:0000256" key="7">
    <source>
        <dbReference type="ARBA" id="ARBA00022840"/>
    </source>
</evidence>
<dbReference type="PROSITE" id="PS50893">
    <property type="entry name" value="ABC_TRANSPORTER_2"/>
    <property type="match status" value="1"/>
</dbReference>
<dbReference type="Gene3D" id="2.40.50.140">
    <property type="entry name" value="Nucleic acid-binding proteins"/>
    <property type="match status" value="1"/>
</dbReference>
<dbReference type="InterPro" id="IPR003439">
    <property type="entry name" value="ABC_transporter-like_ATP-bd"/>
</dbReference>
<dbReference type="RefSeq" id="WP_097136155.1">
    <property type="nucleotide sequence ID" value="NZ_OBQD01000002.1"/>
</dbReference>
<accession>A0A285U615</accession>
<organism evidence="11 12">
    <name type="scientific">Rhizobium subbaraonis</name>
    <dbReference type="NCBI Taxonomy" id="908946"/>
    <lineage>
        <taxon>Bacteria</taxon>
        <taxon>Pseudomonadati</taxon>
        <taxon>Pseudomonadota</taxon>
        <taxon>Alphaproteobacteria</taxon>
        <taxon>Hyphomicrobiales</taxon>
        <taxon>Rhizobiaceae</taxon>
        <taxon>Rhizobium/Agrobacterium group</taxon>
        <taxon>Rhizobium</taxon>
    </lineage>
</organism>
<dbReference type="Gene3D" id="2.40.50.100">
    <property type="match status" value="1"/>
</dbReference>
<sequence length="405" mass="44116">MADLTLRNIRKSYADFEVLHGIDLDIKSGEFIVFVGPSGCGKSTLLRSIAGLETITSGDLVIDGERMNTVAPSKRGISMVFQSYALYPHMTVYENMAFGLRIAGVSKAEIDERVQKAGEILQLSKYLQRLPKALSGGQRQRVAIGRAIVRNPRVFLFDEPLSNLDAALRVATRIEIAKLKQSMPDVTMIYVTHDQVEAMTLADRIVVFKDGNIEQVGTPLELYKRPANLFVAQFIGSPAMNILEGTVVGKSQGVTHLMLECGAELNVSADRGVLPVGERLSIGIRPENTQIIPAGEHGPVLTGTVDFVEHLGEVQILYVDMVGSAQKYLIKTADDEAYARMDTIRFTARTNDIHLFDAKGRSIAGRILEDHALTHVSRSRFRGDAPGGGGTAQRSAGLRTGALDP</sequence>
<dbReference type="FunFam" id="3.40.50.300:FF:000042">
    <property type="entry name" value="Maltose/maltodextrin ABC transporter, ATP-binding protein"/>
    <property type="match status" value="1"/>
</dbReference>
<keyword evidence="7 11" id="KW-0067">ATP-binding</keyword>
<dbReference type="InterPro" id="IPR047641">
    <property type="entry name" value="ABC_transpr_MalK/UgpC-like"/>
</dbReference>
<reference evidence="11 12" key="1">
    <citation type="submission" date="2017-08" db="EMBL/GenBank/DDBJ databases">
        <authorList>
            <person name="de Groot N.N."/>
        </authorList>
    </citation>
    <scope>NUCLEOTIDE SEQUENCE [LARGE SCALE GENOMIC DNA]</scope>
    <source>
        <strain evidence="11 12">JC85</strain>
    </source>
</reference>
<dbReference type="GO" id="GO:0016887">
    <property type="term" value="F:ATP hydrolysis activity"/>
    <property type="evidence" value="ECO:0007669"/>
    <property type="project" value="InterPro"/>
</dbReference>
<name>A0A285U615_9HYPH</name>
<keyword evidence="4" id="KW-1003">Cell membrane</keyword>
<evidence type="ECO:0000313" key="11">
    <source>
        <dbReference type="EMBL" id="SOC35701.1"/>
    </source>
</evidence>
<dbReference type="InterPro" id="IPR015855">
    <property type="entry name" value="ABC_transpr_MalK-like"/>
</dbReference>
<protein>
    <submittedName>
        <fullName evidence="11">Carbohydrate ABC transporter ATP-binding protein (CUT1 family)</fullName>
    </submittedName>
</protein>
<dbReference type="SUPFAM" id="SSF50331">
    <property type="entry name" value="MOP-like"/>
    <property type="match status" value="1"/>
</dbReference>
<evidence type="ECO:0000256" key="1">
    <source>
        <dbReference type="ARBA" id="ARBA00004417"/>
    </source>
</evidence>
<dbReference type="GO" id="GO:0005524">
    <property type="term" value="F:ATP binding"/>
    <property type="evidence" value="ECO:0007669"/>
    <property type="project" value="UniProtKB-KW"/>
</dbReference>
<dbReference type="NCBIfam" id="NF008653">
    <property type="entry name" value="PRK11650.1"/>
    <property type="match status" value="1"/>
</dbReference>
<evidence type="ECO:0000256" key="5">
    <source>
        <dbReference type="ARBA" id="ARBA00022519"/>
    </source>
</evidence>
<feature type="domain" description="ABC transporter" evidence="10">
    <location>
        <begin position="4"/>
        <end position="235"/>
    </location>
</feature>
<evidence type="ECO:0000256" key="9">
    <source>
        <dbReference type="SAM" id="MobiDB-lite"/>
    </source>
</evidence>
<keyword evidence="6" id="KW-0547">Nucleotide-binding</keyword>
<evidence type="ECO:0000313" key="12">
    <source>
        <dbReference type="Proteomes" id="UP000219167"/>
    </source>
</evidence>
<dbReference type="PANTHER" id="PTHR43875">
    <property type="entry name" value="MALTODEXTRIN IMPORT ATP-BINDING PROTEIN MSMX"/>
    <property type="match status" value="1"/>
</dbReference>
<dbReference type="GO" id="GO:0015423">
    <property type="term" value="F:ABC-type maltose transporter activity"/>
    <property type="evidence" value="ECO:0007669"/>
    <property type="project" value="TreeGrafter"/>
</dbReference>
<feature type="region of interest" description="Disordered" evidence="9">
    <location>
        <begin position="379"/>
        <end position="405"/>
    </location>
</feature>
<evidence type="ECO:0000256" key="3">
    <source>
        <dbReference type="ARBA" id="ARBA00022448"/>
    </source>
</evidence>
<dbReference type="OrthoDB" id="9802264at2"/>
<comment type="subcellular location">
    <subcellularLocation>
        <location evidence="1">Cell inner membrane</location>
        <topology evidence="1">Peripheral membrane protein</topology>
    </subcellularLocation>
</comment>
<keyword evidence="8" id="KW-0472">Membrane</keyword>
<dbReference type="Gene3D" id="3.40.50.300">
    <property type="entry name" value="P-loop containing nucleotide triphosphate hydrolases"/>
    <property type="match status" value="1"/>
</dbReference>
<gene>
    <name evidence="11" type="ORF">SAMN05892877_10237</name>
</gene>
<dbReference type="SMART" id="SM00382">
    <property type="entry name" value="AAA"/>
    <property type="match status" value="1"/>
</dbReference>
<evidence type="ECO:0000259" key="10">
    <source>
        <dbReference type="PROSITE" id="PS50893"/>
    </source>
</evidence>
<keyword evidence="3" id="KW-0813">Transport</keyword>
<evidence type="ECO:0000256" key="8">
    <source>
        <dbReference type="ARBA" id="ARBA00023136"/>
    </source>
</evidence>
<comment type="similarity">
    <text evidence="2">Belongs to the ABC transporter superfamily.</text>
</comment>
<keyword evidence="12" id="KW-1185">Reference proteome</keyword>
<dbReference type="Pfam" id="PF00005">
    <property type="entry name" value="ABC_tran"/>
    <property type="match status" value="1"/>
</dbReference>
<dbReference type="PANTHER" id="PTHR43875:SF3">
    <property type="entry name" value="MALTOSE_MALTODEXTRIN IMPORT ATP-BINDING PROTEIN MALK"/>
    <property type="match status" value="1"/>
</dbReference>
<dbReference type="InterPro" id="IPR008995">
    <property type="entry name" value="Mo/tungstate-bd_C_term_dom"/>
</dbReference>
<proteinExistence type="inferred from homology"/>
<dbReference type="CDD" id="cd03301">
    <property type="entry name" value="ABC_MalK_N"/>
    <property type="match status" value="1"/>
</dbReference>
<dbReference type="AlphaFoldDB" id="A0A285U615"/>
<keyword evidence="5" id="KW-0997">Cell inner membrane</keyword>
<evidence type="ECO:0000256" key="4">
    <source>
        <dbReference type="ARBA" id="ARBA00022475"/>
    </source>
</evidence>
<dbReference type="EMBL" id="OBQD01000002">
    <property type="protein sequence ID" value="SOC35701.1"/>
    <property type="molecule type" value="Genomic_DNA"/>
</dbReference>
<dbReference type="InterPro" id="IPR040582">
    <property type="entry name" value="OB_MalK-like"/>
</dbReference>
<dbReference type="InterPro" id="IPR012340">
    <property type="entry name" value="NA-bd_OB-fold"/>
</dbReference>
<dbReference type="Proteomes" id="UP000219167">
    <property type="component" value="Unassembled WGS sequence"/>
</dbReference>
<dbReference type="PROSITE" id="PS00211">
    <property type="entry name" value="ABC_TRANSPORTER_1"/>
    <property type="match status" value="1"/>
</dbReference>
<dbReference type="Pfam" id="PF17912">
    <property type="entry name" value="OB_MalK"/>
    <property type="match status" value="1"/>
</dbReference>
<evidence type="ECO:0000256" key="6">
    <source>
        <dbReference type="ARBA" id="ARBA00022741"/>
    </source>
</evidence>
<dbReference type="InterPro" id="IPR017871">
    <property type="entry name" value="ABC_transporter-like_CS"/>
</dbReference>
<evidence type="ECO:0000256" key="2">
    <source>
        <dbReference type="ARBA" id="ARBA00005417"/>
    </source>
</evidence>
<dbReference type="GO" id="GO:0055052">
    <property type="term" value="C:ATP-binding cassette (ABC) transporter complex, substrate-binding subunit-containing"/>
    <property type="evidence" value="ECO:0007669"/>
    <property type="project" value="TreeGrafter"/>
</dbReference>
<dbReference type="InterPro" id="IPR027417">
    <property type="entry name" value="P-loop_NTPase"/>
</dbReference>
<dbReference type="InterPro" id="IPR003593">
    <property type="entry name" value="AAA+_ATPase"/>
</dbReference>